<keyword evidence="5" id="KW-0344">Guanine-nucleotide releasing factor</keyword>
<dbReference type="SUPFAM" id="SSF50044">
    <property type="entry name" value="SH3-domain"/>
    <property type="match status" value="1"/>
</dbReference>
<keyword evidence="4" id="KW-0597">Phosphoprotein</keyword>
<dbReference type="GO" id="GO:0005737">
    <property type="term" value="C:cytoplasm"/>
    <property type="evidence" value="ECO:0007669"/>
    <property type="project" value="UniProtKB-SubCell"/>
</dbReference>
<dbReference type="InterPro" id="IPR027007">
    <property type="entry name" value="C2_DOCK-type_domain"/>
</dbReference>
<protein>
    <recommendedName>
        <fullName evidence="14">SH3 and Ded_cyto domain protein</fullName>
    </recommendedName>
</protein>
<dbReference type="InterPro" id="IPR036028">
    <property type="entry name" value="SH3-like_dom_sf"/>
</dbReference>
<feature type="region of interest" description="Disordered" evidence="8">
    <location>
        <begin position="94"/>
        <end position="177"/>
    </location>
</feature>
<feature type="domain" description="SH3" evidence="9">
    <location>
        <begin position="7"/>
        <end position="88"/>
    </location>
</feature>
<dbReference type="CDD" id="cd11684">
    <property type="entry name" value="DHR2_DOCK"/>
    <property type="match status" value="1"/>
</dbReference>
<gene>
    <name evidence="12" type="ORF">K402DRAFT_450343</name>
</gene>
<dbReference type="Gene3D" id="2.60.40.150">
    <property type="entry name" value="C2 domain"/>
    <property type="match status" value="1"/>
</dbReference>
<accession>A0A6G1HE14</accession>
<dbReference type="PROSITE" id="PS51650">
    <property type="entry name" value="C2_DOCK"/>
    <property type="match status" value="1"/>
</dbReference>
<dbReference type="InterPro" id="IPR056372">
    <property type="entry name" value="TPR_DOCK"/>
</dbReference>
<evidence type="ECO:0000313" key="12">
    <source>
        <dbReference type="EMBL" id="KAF1991405.1"/>
    </source>
</evidence>
<evidence type="ECO:0000256" key="7">
    <source>
        <dbReference type="PROSITE-ProRule" id="PRU00983"/>
    </source>
</evidence>
<evidence type="ECO:0000256" key="8">
    <source>
        <dbReference type="SAM" id="MobiDB-lite"/>
    </source>
</evidence>
<dbReference type="PANTHER" id="PTHR45653">
    <property type="entry name" value="DEDICATOR OF CYTOKINESIS"/>
    <property type="match status" value="1"/>
</dbReference>
<comment type="subcellular location">
    <subcellularLocation>
        <location evidence="1">Cytoplasm</location>
    </subcellularLocation>
</comment>
<sequence length="2006" mass="220734">MPWRPLPRIAFGVCTFPFQPSSTADLPLEIGDELYIIEQGGADGSWYRGYLVAPPSLLAGLTSVKGQTLEARVFSGIFPRVCVEVREVLGDEKLRGSSDDYSGQATAGASADANGHVEGQNGVLTPTGSSSPAAAPHDHPSKDSRPELRLSTGPPGISSTRSKRGTQEGVRLSSYGSRGSQILGLPISPMSITVRDPNAPKPPAPVPMLKIGDETPTSAQEPLVDEIASCLREWHSTKLHELLLGRKYGTTEKMAVLVQRLDTARRQFLHKVLTAHELRILRETTVWDLVHGNRMLSGEVIVRSPSQRGRILTADDSAVEITKLQSSMSLLDDRPSTPVDEHTIHHLFVDVSNIVRDGSNGHSVTLAIHLCSKQPGGSLQPLSEVFAMDISKQDANHQSALDGNLKTLFTDLSLADIGEGVGAGSTLYVVFKILASEIVNSASSSLTNGSAPRDAAPATAGDIQAGGTMRGGRRSLMWGQKGKRDGGQVEGRPSTGGSGKERNEPPTTPNHRSQAPSKDLKFVKRTVAAGTIRVDQLMQQNAELDQAVPLWTASFAREEAPSVDDGWDELVKELLPSNHGEFKKYPLAHPLRVSIKPFRNPDAESLIKRTPTLLHRISQTRKIGFSGAPTKPRSDIYLTLSEASLPRHTYLSHPKSGSVPLGPHGSLSNLQLTLEVRRSSGERIESCIYPSCNSAGHTAWRTTAVQRGESWNLTIRLAISPEDVPGSHIVMSIADAPGFPFALCWMPLWTAEAFIRDGSHSLSLYAYDEYTSSMISGRGAYLALPWNSQKRSGPPTNPMAELHLKTFLCSTKYSQDPTLLGLLKWHNLGSSDLADRLKRFIFVPEIEIVKLLSEVFDALFGLLVDYVGNDEIEDLVFSALVIVLGIVHDRRFNLGPLVDSYAENHFNYPTAAAALTRGFHRLLANPVDPEASRKLRATFKVGAHVFKFIAQARHQQSETTTMANGVSPFLQDLDNIFKSINAMMANPAPILIGTKTLVVQHFHSWIPELSAVLSPESILELVVDFTDSCADAQGKLVLYKLVFIISLSQLDTFMLPAIRQQLMGHTVRWLAPHWGKTEYVTDLWKDQVRLCCSVVASQVNELGQEACEYIPKLVDSYRAIQAAQPMPRPEKKSLSLLFPTTYPFPSRPISSDAQFEEPLVEIAAVLAATTNLPINIHLDLPKPDLAEFLFSALQVYISILDGEAFPHNWLSVHIYHHKATMRTLEKLSSNLIESFLPDPDDADQFSTELWRAFFDALLKLVGSDALALETFPEQKRRAVWKIAGDVREHGADLLRRTWEAIGWETSTEDRELYGLEKLGGYQVQYVPGLVAPIVELCLSVHEGLRSVATEVLQTMIVSEWTLSQDLSLIQAEMIDSLDQIFKTRSASDSMVQKLFIGDLIELFESSAHDPDEPLFAAVRGLVATVDELLDLLAAVHSTESIGEIFHIMDTLKLMEFLKHVQREDIYIRYVHQLALLQSNTRNYTEAGLAVRLHAELYDWDTTTALESLTEPEFPSQTAFERKEQLYFQMIKHFEDGMSWDNALETYAELAAQYENNVFDFAKLARTQRSMATIYESISRGDRQNPRFFRVVYRGLGFPVGLRDKQFIFQGLPSDRLGSFTDRIQQQHPSAQVHSSGTEDDLEGQYIQIYPVSPQKDLLHPIYQRVKVSQVVRDHYLLSKPSAFCTASRRQPSDVGVKEPTVEKTLYTTMDPFPTILRRSEIISVDTVTLSPVQTAVERVTRKTSELLALEKRVQDGEDSAYTALSEALMLSVDPNSDTSVSHHRDLLPRTTVSASDIGSDDDEPEDPLLDPLENALKIALFDFAMIVKRCLGLYTRPAHQATKADLAERFETTFAPELEALCPGYRDDGVGAAGGAGWSPTTSWVVNNSVPGPQRGSTTARSRSSAEREKAVESNMAAQNRLSATAQQEQGQGGHEAKANGAKNRLSLAFLRRTSLFESSGGGGGGNNGGAQGQMQKSAAAARAPSRNESRASAARPSIGGKRVDG</sequence>
<evidence type="ECO:0000256" key="3">
    <source>
        <dbReference type="ARBA" id="ARBA00022490"/>
    </source>
</evidence>
<comment type="similarity">
    <text evidence="7">Belongs to the DOCK family.</text>
</comment>
<evidence type="ECO:0000313" key="13">
    <source>
        <dbReference type="Proteomes" id="UP000800041"/>
    </source>
</evidence>
<dbReference type="PANTHER" id="PTHR45653:SF10">
    <property type="entry name" value="MYOBLAST CITY, ISOFORM B"/>
    <property type="match status" value="1"/>
</dbReference>
<feature type="compositionally biased region" description="Polar residues" evidence="8">
    <location>
        <begin position="1916"/>
        <end position="1926"/>
    </location>
</feature>
<feature type="compositionally biased region" description="Polar residues" evidence="8">
    <location>
        <begin position="122"/>
        <end position="132"/>
    </location>
</feature>
<dbReference type="GO" id="GO:0031267">
    <property type="term" value="F:small GTPase binding"/>
    <property type="evidence" value="ECO:0007669"/>
    <property type="project" value="TreeGrafter"/>
</dbReference>
<organism evidence="12 13">
    <name type="scientific">Aulographum hederae CBS 113979</name>
    <dbReference type="NCBI Taxonomy" id="1176131"/>
    <lineage>
        <taxon>Eukaryota</taxon>
        <taxon>Fungi</taxon>
        <taxon>Dikarya</taxon>
        <taxon>Ascomycota</taxon>
        <taxon>Pezizomycotina</taxon>
        <taxon>Dothideomycetes</taxon>
        <taxon>Pleosporomycetidae</taxon>
        <taxon>Aulographales</taxon>
        <taxon>Aulographaceae</taxon>
    </lineage>
</organism>
<dbReference type="InterPro" id="IPR042455">
    <property type="entry name" value="DOCK_N_sub1"/>
</dbReference>
<dbReference type="InterPro" id="IPR035892">
    <property type="entry name" value="C2_domain_sf"/>
</dbReference>
<evidence type="ECO:0000256" key="1">
    <source>
        <dbReference type="ARBA" id="ARBA00004496"/>
    </source>
</evidence>
<evidence type="ECO:0000256" key="6">
    <source>
        <dbReference type="PROSITE-ProRule" id="PRU00192"/>
    </source>
</evidence>
<dbReference type="Pfam" id="PF16172">
    <property type="entry name" value="DOCK_N"/>
    <property type="match status" value="1"/>
</dbReference>
<dbReference type="SMART" id="SM00326">
    <property type="entry name" value="SH3"/>
    <property type="match status" value="1"/>
</dbReference>
<dbReference type="EMBL" id="ML977139">
    <property type="protein sequence ID" value="KAF1991405.1"/>
    <property type="molecule type" value="Genomic_DNA"/>
</dbReference>
<dbReference type="Proteomes" id="UP000800041">
    <property type="component" value="Unassembled WGS sequence"/>
</dbReference>
<keyword evidence="3" id="KW-0963">Cytoplasm</keyword>
<dbReference type="OrthoDB" id="18896at2759"/>
<evidence type="ECO:0000256" key="4">
    <source>
        <dbReference type="ARBA" id="ARBA00022553"/>
    </source>
</evidence>
<dbReference type="InterPro" id="IPR046769">
    <property type="entry name" value="DOCKER_Lobe_A"/>
</dbReference>
<dbReference type="InterPro" id="IPR001452">
    <property type="entry name" value="SH3_domain"/>
</dbReference>
<feature type="domain" description="C2 DOCK-type" evidence="10">
    <location>
        <begin position="633"/>
        <end position="809"/>
    </location>
</feature>
<dbReference type="CDD" id="cd08679">
    <property type="entry name" value="C2_DOCK180_related"/>
    <property type="match status" value="1"/>
</dbReference>
<feature type="domain" description="DOCKER" evidence="11">
    <location>
        <begin position="1457"/>
        <end position="1870"/>
    </location>
</feature>
<reference evidence="12" key="1">
    <citation type="journal article" date="2020" name="Stud. Mycol.">
        <title>101 Dothideomycetes genomes: a test case for predicting lifestyles and emergence of pathogens.</title>
        <authorList>
            <person name="Haridas S."/>
            <person name="Albert R."/>
            <person name="Binder M."/>
            <person name="Bloem J."/>
            <person name="Labutti K."/>
            <person name="Salamov A."/>
            <person name="Andreopoulos B."/>
            <person name="Baker S."/>
            <person name="Barry K."/>
            <person name="Bills G."/>
            <person name="Bluhm B."/>
            <person name="Cannon C."/>
            <person name="Castanera R."/>
            <person name="Culley D."/>
            <person name="Daum C."/>
            <person name="Ezra D."/>
            <person name="Gonzalez J."/>
            <person name="Henrissat B."/>
            <person name="Kuo A."/>
            <person name="Liang C."/>
            <person name="Lipzen A."/>
            <person name="Lutzoni F."/>
            <person name="Magnuson J."/>
            <person name="Mondo S."/>
            <person name="Nolan M."/>
            <person name="Ohm R."/>
            <person name="Pangilinan J."/>
            <person name="Park H.-J."/>
            <person name="Ramirez L."/>
            <person name="Alfaro M."/>
            <person name="Sun H."/>
            <person name="Tritt A."/>
            <person name="Yoshinaga Y."/>
            <person name="Zwiers L.-H."/>
            <person name="Turgeon B."/>
            <person name="Goodwin S."/>
            <person name="Spatafora J."/>
            <person name="Crous P."/>
            <person name="Grigoriev I."/>
        </authorList>
    </citation>
    <scope>NUCLEOTIDE SEQUENCE</scope>
    <source>
        <strain evidence="12">CBS 113979</strain>
    </source>
</reference>
<proteinExistence type="inferred from homology"/>
<dbReference type="Gene3D" id="1.25.40.410">
    <property type="match status" value="1"/>
</dbReference>
<dbReference type="InterPro" id="IPR043161">
    <property type="entry name" value="DOCK_C_lobe_A"/>
</dbReference>
<keyword evidence="13" id="KW-1185">Reference proteome</keyword>
<dbReference type="GO" id="GO:0005886">
    <property type="term" value="C:plasma membrane"/>
    <property type="evidence" value="ECO:0007669"/>
    <property type="project" value="TreeGrafter"/>
</dbReference>
<evidence type="ECO:0000256" key="2">
    <source>
        <dbReference type="ARBA" id="ARBA00022443"/>
    </source>
</evidence>
<dbReference type="PROSITE" id="PS50002">
    <property type="entry name" value="SH3"/>
    <property type="match status" value="1"/>
</dbReference>
<evidence type="ECO:0000259" key="9">
    <source>
        <dbReference type="PROSITE" id="PS50002"/>
    </source>
</evidence>
<evidence type="ECO:0008006" key="14">
    <source>
        <dbReference type="Google" id="ProtNLM"/>
    </source>
</evidence>
<evidence type="ECO:0000259" key="11">
    <source>
        <dbReference type="PROSITE" id="PS51651"/>
    </source>
</evidence>
<feature type="region of interest" description="Disordered" evidence="8">
    <location>
        <begin position="444"/>
        <end position="519"/>
    </location>
</feature>
<dbReference type="InterPro" id="IPR032376">
    <property type="entry name" value="DOCK_N"/>
</dbReference>
<dbReference type="Pfam" id="PF06920">
    <property type="entry name" value="DHR-2_Lobe_A"/>
    <property type="match status" value="1"/>
</dbReference>
<dbReference type="InterPro" id="IPR026791">
    <property type="entry name" value="DOCK"/>
</dbReference>
<feature type="compositionally biased region" description="Gly residues" evidence="8">
    <location>
        <begin position="1960"/>
        <end position="1972"/>
    </location>
</feature>
<feature type="region of interest" description="Disordered" evidence="8">
    <location>
        <begin position="1958"/>
        <end position="2006"/>
    </location>
</feature>
<evidence type="ECO:0000256" key="5">
    <source>
        <dbReference type="ARBA" id="ARBA00022658"/>
    </source>
</evidence>
<evidence type="ECO:0000259" key="10">
    <source>
        <dbReference type="PROSITE" id="PS51650"/>
    </source>
</evidence>
<dbReference type="PROSITE" id="PS51651">
    <property type="entry name" value="DOCKER"/>
    <property type="match status" value="1"/>
</dbReference>
<dbReference type="Gene3D" id="2.30.30.40">
    <property type="entry name" value="SH3 Domains"/>
    <property type="match status" value="1"/>
</dbReference>
<feature type="compositionally biased region" description="Basic and acidic residues" evidence="8">
    <location>
        <begin position="136"/>
        <end position="148"/>
    </location>
</feature>
<dbReference type="Gene3D" id="1.20.1270.350">
    <property type="entry name" value="Dedicator of cytokinesis N-terminal subdomain"/>
    <property type="match status" value="1"/>
</dbReference>
<keyword evidence="2 6" id="KW-0728">SH3 domain</keyword>
<dbReference type="GO" id="GO:0005085">
    <property type="term" value="F:guanyl-nucleotide exchange factor activity"/>
    <property type="evidence" value="ECO:0007669"/>
    <property type="project" value="UniProtKB-KW"/>
</dbReference>
<feature type="region of interest" description="Disordered" evidence="8">
    <location>
        <begin position="1774"/>
        <end position="1808"/>
    </location>
</feature>
<dbReference type="Pfam" id="PF23554">
    <property type="entry name" value="TPR_DOCK"/>
    <property type="match status" value="2"/>
</dbReference>
<dbReference type="GO" id="GO:0007264">
    <property type="term" value="P:small GTPase-mediated signal transduction"/>
    <property type="evidence" value="ECO:0007669"/>
    <property type="project" value="InterPro"/>
</dbReference>
<dbReference type="InterPro" id="IPR027357">
    <property type="entry name" value="DOCKER_dom"/>
</dbReference>
<feature type="compositionally biased region" description="Acidic residues" evidence="8">
    <location>
        <begin position="1798"/>
        <end position="1808"/>
    </location>
</feature>
<dbReference type="Pfam" id="PF14429">
    <property type="entry name" value="DOCK-C2"/>
    <property type="match status" value="1"/>
</dbReference>
<name>A0A6G1HE14_9PEZI</name>
<feature type="region of interest" description="Disordered" evidence="8">
    <location>
        <begin position="1883"/>
        <end position="1941"/>
    </location>
</feature>